<reference evidence="9 10" key="1">
    <citation type="submission" date="2017-05" db="EMBL/GenBank/DDBJ databases">
        <authorList>
            <person name="Varghese N."/>
            <person name="Submissions S."/>
        </authorList>
    </citation>
    <scope>NUCLEOTIDE SEQUENCE [LARGE SCALE GENOMIC DNA]</scope>
    <source>
        <strain evidence="9 10">DSM 29506</strain>
    </source>
</reference>
<proteinExistence type="inferred from homology"/>
<keyword evidence="4" id="KW-1134">Transmembrane beta strand</keyword>
<dbReference type="InterPro" id="IPR010130">
    <property type="entry name" value="T1SS_OMP_TolC"/>
</dbReference>
<feature type="signal peptide" evidence="8">
    <location>
        <begin position="1"/>
        <end position="29"/>
    </location>
</feature>
<dbReference type="EMBL" id="FXTO01000025">
    <property type="protein sequence ID" value="SMO92489.1"/>
    <property type="molecule type" value="Genomic_DNA"/>
</dbReference>
<gene>
    <name evidence="9" type="ORF">SAMN06265173_1255</name>
</gene>
<feature type="chain" id="PRO_5022068506" evidence="8">
    <location>
        <begin position="30"/>
        <end position="472"/>
    </location>
</feature>
<keyword evidence="5" id="KW-0812">Transmembrane</keyword>
<dbReference type="InterPro" id="IPR003423">
    <property type="entry name" value="OMP_efflux"/>
</dbReference>
<keyword evidence="6" id="KW-0472">Membrane</keyword>
<dbReference type="NCBIfam" id="TIGR01844">
    <property type="entry name" value="type_I_sec_TolC"/>
    <property type="match status" value="1"/>
</dbReference>
<comment type="subcellular location">
    <subcellularLocation>
        <location evidence="1">Cell outer membrane</location>
    </subcellularLocation>
</comment>
<dbReference type="Gene3D" id="1.20.1600.10">
    <property type="entry name" value="Outer membrane efflux proteins (OEP)"/>
    <property type="match status" value="1"/>
</dbReference>
<comment type="similarity">
    <text evidence="2">Belongs to the outer membrane factor (OMF) (TC 1.B.17) family.</text>
</comment>
<dbReference type="PANTHER" id="PTHR30026">
    <property type="entry name" value="OUTER MEMBRANE PROTEIN TOLC"/>
    <property type="match status" value="1"/>
</dbReference>
<evidence type="ECO:0000256" key="4">
    <source>
        <dbReference type="ARBA" id="ARBA00022452"/>
    </source>
</evidence>
<dbReference type="GO" id="GO:0009279">
    <property type="term" value="C:cell outer membrane"/>
    <property type="evidence" value="ECO:0007669"/>
    <property type="project" value="UniProtKB-SubCell"/>
</dbReference>
<accession>A0A521F8F3</accession>
<dbReference type="GO" id="GO:0015288">
    <property type="term" value="F:porin activity"/>
    <property type="evidence" value="ECO:0007669"/>
    <property type="project" value="TreeGrafter"/>
</dbReference>
<dbReference type="SUPFAM" id="SSF56954">
    <property type="entry name" value="Outer membrane efflux proteins (OEP)"/>
    <property type="match status" value="1"/>
</dbReference>
<evidence type="ECO:0000256" key="3">
    <source>
        <dbReference type="ARBA" id="ARBA00022448"/>
    </source>
</evidence>
<evidence type="ECO:0000256" key="5">
    <source>
        <dbReference type="ARBA" id="ARBA00022692"/>
    </source>
</evidence>
<dbReference type="Pfam" id="PF02321">
    <property type="entry name" value="OEP"/>
    <property type="match status" value="2"/>
</dbReference>
<dbReference type="AlphaFoldDB" id="A0A521F8F3"/>
<evidence type="ECO:0000313" key="9">
    <source>
        <dbReference type="EMBL" id="SMO92489.1"/>
    </source>
</evidence>
<evidence type="ECO:0000313" key="10">
    <source>
        <dbReference type="Proteomes" id="UP000316030"/>
    </source>
</evidence>
<evidence type="ECO:0000256" key="6">
    <source>
        <dbReference type="ARBA" id="ARBA00023136"/>
    </source>
</evidence>
<keyword evidence="10" id="KW-1185">Reference proteome</keyword>
<dbReference type="PANTHER" id="PTHR30026:SF22">
    <property type="entry name" value="OUTER MEMBRANE EFFLUX PROTEIN"/>
    <property type="match status" value="1"/>
</dbReference>
<dbReference type="GO" id="GO:0015562">
    <property type="term" value="F:efflux transmembrane transporter activity"/>
    <property type="evidence" value="ECO:0007669"/>
    <property type="project" value="InterPro"/>
</dbReference>
<name>A0A521F8F3_9RHOB</name>
<keyword evidence="3" id="KW-0813">Transport</keyword>
<dbReference type="GO" id="GO:1990281">
    <property type="term" value="C:efflux pump complex"/>
    <property type="evidence" value="ECO:0007669"/>
    <property type="project" value="TreeGrafter"/>
</dbReference>
<evidence type="ECO:0000256" key="2">
    <source>
        <dbReference type="ARBA" id="ARBA00007613"/>
    </source>
</evidence>
<evidence type="ECO:0000256" key="7">
    <source>
        <dbReference type="ARBA" id="ARBA00023237"/>
    </source>
</evidence>
<keyword evidence="8" id="KW-0732">Signal</keyword>
<evidence type="ECO:0000256" key="8">
    <source>
        <dbReference type="SAM" id="SignalP"/>
    </source>
</evidence>
<keyword evidence="7" id="KW-0998">Cell outer membrane</keyword>
<organism evidence="9 10">
    <name type="scientific">Thalassovita litoralis</name>
    <dbReference type="NCBI Taxonomy" id="1010611"/>
    <lineage>
        <taxon>Bacteria</taxon>
        <taxon>Pseudomonadati</taxon>
        <taxon>Pseudomonadota</taxon>
        <taxon>Alphaproteobacteria</taxon>
        <taxon>Rhodobacterales</taxon>
        <taxon>Roseobacteraceae</taxon>
        <taxon>Thalassovita</taxon>
    </lineage>
</organism>
<dbReference type="Proteomes" id="UP000316030">
    <property type="component" value="Unassembled WGS sequence"/>
</dbReference>
<protein>
    <submittedName>
        <fullName evidence="9">Outer membrane protein</fullName>
    </submittedName>
</protein>
<sequence>MGMTRIRKRVMASGLALAFAISAPVAATADSLADALVSAYNNSGLLTQYRAVLRAADEDVAVALSSLRPVIGWSGSIDYNKTRLKSSSMFFPTTSDGTSVSLGIGLEQLLWDAGKSKLTLEAKKEAVLATREALVGVEQNVLLQAVDAYMSVRSASETVALRQNNVRVITEELRAAKDRFEVGEVTRTDVAQAEARLAAARSNFAQAQGDLVTAQEYFKAAVGRLPGRLSPPPSVPATAKTMSEAKAIAVRNHPDIKKAQHEATAADLAIEITRAATKPTITLNSSIGLEENFDSTNFTKNFGVSLGASGPIYSGGRISALFRQAIANREAARASLLVTTQSVEREVGTAFSNLKVAGAARTAFDQQVRAATVAFRGVREEATLGARTTLDVLNAEQELLNAQASLISARNSEYVASYALLETMGLLTAEHLKLKVQRYDAAAYYNQVKNAPASISKQGQQLERVLQGLGKK</sequence>
<evidence type="ECO:0000256" key="1">
    <source>
        <dbReference type="ARBA" id="ARBA00004442"/>
    </source>
</evidence>
<dbReference type="InterPro" id="IPR051906">
    <property type="entry name" value="TolC-like"/>
</dbReference>